<keyword evidence="1" id="KW-1133">Transmembrane helix</keyword>
<sequence>MISGNWVDRAWPRFAEFPGPPGILHPLWSTAQVCLDECPTTGHCCSRDCSMVVPECMTRPWLILAYTFQLSIATQCLVLGSVLFHGILTGSIIWLCHMQKPHLRCCTDCSDHVKWVPDLNGHSNLKMFRRRFDSYLFWA</sequence>
<organism evidence="2 3">
    <name type="scientific">Aspergillus vadensis (strain CBS 113365 / IMI 142717 / IBT 24658)</name>
    <dbReference type="NCBI Taxonomy" id="1448311"/>
    <lineage>
        <taxon>Eukaryota</taxon>
        <taxon>Fungi</taxon>
        <taxon>Dikarya</taxon>
        <taxon>Ascomycota</taxon>
        <taxon>Pezizomycotina</taxon>
        <taxon>Eurotiomycetes</taxon>
        <taxon>Eurotiomycetidae</taxon>
        <taxon>Eurotiales</taxon>
        <taxon>Aspergillaceae</taxon>
        <taxon>Aspergillus</taxon>
        <taxon>Aspergillus subgen. Circumdati</taxon>
    </lineage>
</organism>
<protein>
    <submittedName>
        <fullName evidence="2">Uncharacterized protein</fullName>
    </submittedName>
</protein>
<reference evidence="2" key="1">
    <citation type="submission" date="2016-12" db="EMBL/GenBank/DDBJ databases">
        <title>The genomes of Aspergillus section Nigri reveals drivers in fungal speciation.</title>
        <authorList>
            <consortium name="DOE Joint Genome Institute"/>
            <person name="Vesth T.C."/>
            <person name="Nybo J."/>
            <person name="Theobald S."/>
            <person name="Brandl J."/>
            <person name="Frisvad J.C."/>
            <person name="Nielsen K.F."/>
            <person name="Lyhne E.K."/>
            <person name="Kogle M.E."/>
            <person name="Kuo A."/>
            <person name="Riley R."/>
            <person name="Clum A."/>
            <person name="Nolan M."/>
            <person name="Lipzen A."/>
            <person name="Salamov A."/>
            <person name="Henrissat B."/>
            <person name="Wiebenga A."/>
            <person name="De Vries R.P."/>
            <person name="Grigoriev I.V."/>
            <person name="Mortensen U.H."/>
            <person name="Andersen M.R."/>
            <person name="Baker S.E."/>
        </authorList>
    </citation>
    <scope>NUCLEOTIDE SEQUENCE [LARGE SCALE GENOMIC DNA]</scope>
    <source>
        <strain evidence="2">CBS 113365</strain>
    </source>
</reference>
<keyword evidence="3" id="KW-1185">Reference proteome</keyword>
<dbReference type="Proteomes" id="UP000248405">
    <property type="component" value="Unassembled WGS sequence"/>
</dbReference>
<dbReference type="RefSeq" id="XP_025563975.1">
    <property type="nucleotide sequence ID" value="XM_025702255.1"/>
</dbReference>
<dbReference type="GeneID" id="37206847"/>
<evidence type="ECO:0000313" key="3">
    <source>
        <dbReference type="Proteomes" id="UP000248405"/>
    </source>
</evidence>
<evidence type="ECO:0000313" key="2">
    <source>
        <dbReference type="EMBL" id="PYH70181.1"/>
    </source>
</evidence>
<proteinExistence type="predicted"/>
<dbReference type="AlphaFoldDB" id="A0A319BDK3"/>
<evidence type="ECO:0000256" key="1">
    <source>
        <dbReference type="SAM" id="Phobius"/>
    </source>
</evidence>
<dbReference type="EMBL" id="KZ821621">
    <property type="protein sequence ID" value="PYH70181.1"/>
    <property type="molecule type" value="Genomic_DNA"/>
</dbReference>
<name>A0A319BDK3_ASPVC</name>
<accession>A0A319BDK3</accession>
<feature type="transmembrane region" description="Helical" evidence="1">
    <location>
        <begin position="72"/>
        <end position="95"/>
    </location>
</feature>
<gene>
    <name evidence="2" type="ORF">BO88DRAFT_257462</name>
</gene>
<keyword evidence="1" id="KW-0812">Transmembrane</keyword>
<keyword evidence="1" id="KW-0472">Membrane</keyword>